<dbReference type="OMA" id="EGTDFCF"/>
<proteinExistence type="predicted"/>
<sequence length="312" mass="35707">MFSYHRRIQSSTSVFDPQNPSLAENNTDDFPTYRTAQNSVSVLYQAHIAGAWRNVTVHWTKNLITHSMSITVDSYDGHQLHYQSCKIDLKPWHFWSKKGYKSFDVDDADVEVYWDLRSAKFSGSPEPSSDYYVAIVSDDEAVLLLGDSSKKAYKRTKARPALADAILCYKKEHVFSKKSFSTRSRFDERSQRHYDIVVESSTSWPRDPEMWISVDGIVLIHVKNLQWKFRGNQTISVGSQAVQVFWDVHDWLFKSPGTGNGLFIFKPAAEEEWEDAEVGSGSDGSGSRYHSTHSCAGRSSHFCLFLYAWKLE</sequence>
<dbReference type="Gramene" id="Kaladp0048s0367.1.v1.1">
    <property type="protein sequence ID" value="Kaladp0048s0367.1.v1.1.CDS.1"/>
    <property type="gene ID" value="Kaladp0048s0367.v1.1"/>
</dbReference>
<feature type="region of interest" description="Disordered" evidence="1">
    <location>
        <begin position="1"/>
        <end position="30"/>
    </location>
</feature>
<dbReference type="EnsemblPlants" id="Kaladp0048s0367.1.v1.1">
    <property type="protein sequence ID" value="Kaladp0048s0367.1.v1.1.CDS.1"/>
    <property type="gene ID" value="Kaladp0048s0367.v1.1"/>
</dbReference>
<protein>
    <recommendedName>
        <fullName evidence="4">DUF868 family protein</fullName>
    </recommendedName>
</protein>
<reference evidence="2" key="1">
    <citation type="submission" date="2021-01" db="UniProtKB">
        <authorList>
            <consortium name="EnsemblPlants"/>
        </authorList>
    </citation>
    <scope>IDENTIFICATION</scope>
</reference>
<dbReference type="AlphaFoldDB" id="A0A7N0TXT8"/>
<evidence type="ECO:0000313" key="3">
    <source>
        <dbReference type="Proteomes" id="UP000594263"/>
    </source>
</evidence>
<dbReference type="Proteomes" id="UP000594263">
    <property type="component" value="Unplaced"/>
</dbReference>
<accession>A0A7N0TXT8</accession>
<evidence type="ECO:0000313" key="2">
    <source>
        <dbReference type="EnsemblPlants" id="Kaladp0048s0367.1.v1.1.CDS.1"/>
    </source>
</evidence>
<dbReference type="PANTHER" id="PTHR31972:SF2">
    <property type="entry name" value="DUF868 FAMILY PROTEIN (DUF868)"/>
    <property type="match status" value="1"/>
</dbReference>
<name>A0A7N0TXT8_KALFE</name>
<dbReference type="InterPro" id="IPR008586">
    <property type="entry name" value="DUF868_pln"/>
</dbReference>
<feature type="compositionally biased region" description="Polar residues" evidence="1">
    <location>
        <begin position="9"/>
        <end position="30"/>
    </location>
</feature>
<dbReference type="Pfam" id="PF05910">
    <property type="entry name" value="DUF868"/>
    <property type="match status" value="1"/>
</dbReference>
<dbReference type="PANTHER" id="PTHR31972">
    <property type="entry name" value="EXPRESSED PROTEIN"/>
    <property type="match status" value="1"/>
</dbReference>
<organism evidence="2 3">
    <name type="scientific">Kalanchoe fedtschenkoi</name>
    <name type="common">Lavender scallops</name>
    <name type="synonym">South American air plant</name>
    <dbReference type="NCBI Taxonomy" id="63787"/>
    <lineage>
        <taxon>Eukaryota</taxon>
        <taxon>Viridiplantae</taxon>
        <taxon>Streptophyta</taxon>
        <taxon>Embryophyta</taxon>
        <taxon>Tracheophyta</taxon>
        <taxon>Spermatophyta</taxon>
        <taxon>Magnoliopsida</taxon>
        <taxon>eudicotyledons</taxon>
        <taxon>Gunneridae</taxon>
        <taxon>Pentapetalae</taxon>
        <taxon>Saxifragales</taxon>
        <taxon>Crassulaceae</taxon>
        <taxon>Kalanchoe</taxon>
    </lineage>
</organism>
<evidence type="ECO:0008006" key="4">
    <source>
        <dbReference type="Google" id="ProtNLM"/>
    </source>
</evidence>
<evidence type="ECO:0000256" key="1">
    <source>
        <dbReference type="SAM" id="MobiDB-lite"/>
    </source>
</evidence>
<keyword evidence="3" id="KW-1185">Reference proteome</keyword>